<evidence type="ECO:0000313" key="2">
    <source>
        <dbReference type="WBParaSite" id="PS1159_v2.g21807.t1"/>
    </source>
</evidence>
<reference evidence="2" key="1">
    <citation type="submission" date="2022-11" db="UniProtKB">
        <authorList>
            <consortium name="WormBaseParasite"/>
        </authorList>
    </citation>
    <scope>IDENTIFICATION</scope>
</reference>
<protein>
    <submittedName>
        <fullName evidence="2">Uncharacterized protein</fullName>
    </submittedName>
</protein>
<dbReference type="WBParaSite" id="PS1159_v2.g21807.t1">
    <property type="protein sequence ID" value="PS1159_v2.g21807.t1"/>
    <property type="gene ID" value="PS1159_v2.g21807"/>
</dbReference>
<evidence type="ECO:0000313" key="1">
    <source>
        <dbReference type="Proteomes" id="UP000887580"/>
    </source>
</evidence>
<sequence length="465" mass="51954">MQIFRSHEATKSEEIPKQYVYKKIESPRDYLNYDETNYYSEPSFFEENKKEEKMDTEKMDEKNLKNDAKDEITFDNNIQKAPEEAIISPPQVPATAGGTFSHGQITAPESHANQESPISFYARRISVTSLKSGEPQQQQQNVPGFSSPPPPAPPPPPPKSAIRIPATSTTTNNENTKELKEKVIEASAIKGGVSVIVPGLMDAAKESIERRQRGRTLSPENKNKIISSGPTPYRSPSVFGTSSSATTINNTRMNGITTTTNHGVVTRMNTQTPTSDTFLFRPRSQTARNIETTQKTTSEDYFHPDNRQFQNQKQQQRMFSTSPTPSGTFLLGQSVFKPVNEVEKIRDNFNRKCESRGASVAGGGYSRSPSVMSQSYHDGGYDSYTPYRDNTSHESSALRHRFPIQSFTASNDYPAPFGQTPTPYGQTTGGHKWNIRNNTTSDDVFNRLPTGATRSKLIKFKNQKH</sequence>
<accession>A0AC35FYC4</accession>
<organism evidence="1 2">
    <name type="scientific">Panagrolaimus sp. PS1159</name>
    <dbReference type="NCBI Taxonomy" id="55785"/>
    <lineage>
        <taxon>Eukaryota</taxon>
        <taxon>Metazoa</taxon>
        <taxon>Ecdysozoa</taxon>
        <taxon>Nematoda</taxon>
        <taxon>Chromadorea</taxon>
        <taxon>Rhabditida</taxon>
        <taxon>Tylenchina</taxon>
        <taxon>Panagrolaimomorpha</taxon>
        <taxon>Panagrolaimoidea</taxon>
        <taxon>Panagrolaimidae</taxon>
        <taxon>Panagrolaimus</taxon>
    </lineage>
</organism>
<dbReference type="Proteomes" id="UP000887580">
    <property type="component" value="Unplaced"/>
</dbReference>
<proteinExistence type="predicted"/>
<name>A0AC35FYC4_9BILA</name>